<feature type="compositionally biased region" description="Basic and acidic residues" evidence="18">
    <location>
        <begin position="1"/>
        <end position="11"/>
    </location>
</feature>
<keyword evidence="13" id="KW-0539">Nucleus</keyword>
<dbReference type="PANTHER" id="PTHR12983">
    <property type="entry name" value="RING FINGER 10 FAMILY MEMBER"/>
    <property type="match status" value="1"/>
</dbReference>
<comment type="subcellular location">
    <subcellularLocation>
        <location evidence="3">Cytoplasm</location>
    </subcellularLocation>
    <subcellularLocation>
        <location evidence="2">Nucleus</location>
    </subcellularLocation>
</comment>
<evidence type="ECO:0000256" key="12">
    <source>
        <dbReference type="ARBA" id="ARBA00022833"/>
    </source>
</evidence>
<evidence type="ECO:0000259" key="19">
    <source>
        <dbReference type="PROSITE" id="PS50089"/>
    </source>
</evidence>
<evidence type="ECO:0000256" key="14">
    <source>
        <dbReference type="ARBA" id="ARBA00035131"/>
    </source>
</evidence>
<dbReference type="FunFam" id="3.30.40.10:FF:000112">
    <property type="entry name" value="RING finger protein 10"/>
    <property type="match status" value="1"/>
</dbReference>
<dbReference type="PROSITE" id="PS00518">
    <property type="entry name" value="ZF_RING_1"/>
    <property type="match status" value="1"/>
</dbReference>
<dbReference type="GO" id="GO:0061630">
    <property type="term" value="F:ubiquitin protein ligase activity"/>
    <property type="evidence" value="ECO:0007669"/>
    <property type="project" value="UniProtKB-EC"/>
</dbReference>
<sequence length="763" mass="86499">MFEDFTMDKKPSSRSLQTPNKGIEVKKVQDGSNNKPFPRTRRRETGNNASTKFDQGRKPVPQKTKTLDKRPKPRGHYYSGKEDTQVDEYEVELGSVFSPGSKKQNLNHLLNFHYAPRGENVKKLGPKPQYQYGARWLMSTHKHKYNKEHFLQANCQFVVRSDGDYVPYSCDPDILVNWDLVEQIRVASFEAVNCPICLFPPVAGKMTRCGHIFCFPCILHYLALSDKSWRKCPICYEAVHKKDLKSVLVKTHNTYSVGQQITFQLMKREKGSLITSSVTEFDLRHNQRAQILSVSESELDTNFSKLLMANSDEIQLIIDKEKTELEEQMVENQSCPELCFIEQSLELVNQRKLDLLNRNISGSVDCTKITCEEDSTTKEESGTNKESDSPIMGSPLSSPQDDHFKYLVNDLVGLSPSQVSDCASSPTDVPERQRYESVSSEGEDMSFPVTTITAEDLDISVESHMPTKYFYFYQAMDGQQIYLHAVNARMLEMTHGSLEKAPHVIKGEIVEKEAGSMTEELRHRLRYMQHLPVTCQFEVAEIKLTKPNIDEHTLMVFKDQLEMRHRRRQKRAREELRREKKIAEAELLQYGRHPAPQLRIESFQHFPQCGVPETELPRAISEESSRASSPVPIPRRSESPTTSAAKALSLDSIDLNDSGPSFAQMLRQGKSYNPRGGGWPSMGSNSAAWGKQTTSKNISARDEEPSVPQFRQSFGEAIAVALEQAAFQKVVAETEPSNNGKKKKKKQKVVLFSTGMACSSKNS</sequence>
<keyword evidence="10 16" id="KW-0863">Zinc-finger</keyword>
<feature type="compositionally biased region" description="Polar residues" evidence="18">
    <location>
        <begin position="682"/>
        <end position="698"/>
    </location>
</feature>
<feature type="region of interest" description="Disordered" evidence="18">
    <location>
        <begin position="373"/>
        <end position="396"/>
    </location>
</feature>
<evidence type="ECO:0000256" key="1">
    <source>
        <dbReference type="ARBA" id="ARBA00000900"/>
    </source>
</evidence>
<comment type="catalytic activity">
    <reaction evidence="1">
        <text>S-ubiquitinyl-[E2 ubiquitin-conjugating enzyme]-L-cysteine + [acceptor protein]-L-lysine = [E2 ubiquitin-conjugating enzyme]-L-cysteine + N(6)-ubiquitinyl-[acceptor protein]-L-lysine.</text>
        <dbReference type="EC" id="2.3.2.27"/>
    </reaction>
</comment>
<dbReference type="GO" id="GO:0005634">
    <property type="term" value="C:nucleus"/>
    <property type="evidence" value="ECO:0007669"/>
    <property type="project" value="UniProtKB-SubCell"/>
</dbReference>
<dbReference type="CDD" id="cd16536">
    <property type="entry name" value="RING-HC_RNF10"/>
    <property type="match status" value="1"/>
</dbReference>
<dbReference type="GO" id="GO:0045944">
    <property type="term" value="P:positive regulation of transcription by RNA polymerase II"/>
    <property type="evidence" value="ECO:0007669"/>
    <property type="project" value="TreeGrafter"/>
</dbReference>
<feature type="region of interest" description="Disordered" evidence="18">
    <location>
        <begin position="616"/>
        <end position="644"/>
    </location>
</feature>
<evidence type="ECO:0000256" key="10">
    <source>
        <dbReference type="ARBA" id="ARBA00022771"/>
    </source>
</evidence>
<dbReference type="SUPFAM" id="SSF57850">
    <property type="entry name" value="RING/U-box"/>
    <property type="match status" value="1"/>
</dbReference>
<dbReference type="GO" id="GO:0008270">
    <property type="term" value="F:zinc ion binding"/>
    <property type="evidence" value="ECO:0007669"/>
    <property type="project" value="UniProtKB-KW"/>
</dbReference>
<dbReference type="PROSITE" id="PS50089">
    <property type="entry name" value="ZF_RING_2"/>
    <property type="match status" value="1"/>
</dbReference>
<proteinExistence type="inferred from homology"/>
<evidence type="ECO:0000256" key="13">
    <source>
        <dbReference type="ARBA" id="ARBA00023242"/>
    </source>
</evidence>
<evidence type="ECO:0000256" key="4">
    <source>
        <dbReference type="ARBA" id="ARBA00004906"/>
    </source>
</evidence>
<dbReference type="InterPro" id="IPR039739">
    <property type="entry name" value="MAG2/RNF10"/>
</dbReference>
<evidence type="ECO:0000256" key="5">
    <source>
        <dbReference type="ARBA" id="ARBA00008117"/>
    </source>
</evidence>
<feature type="region of interest" description="Disordered" evidence="18">
    <location>
        <begin position="419"/>
        <end position="443"/>
    </location>
</feature>
<comment type="pathway">
    <text evidence="4">Protein modification; protein ubiquitination.</text>
</comment>
<reference evidence="20" key="1">
    <citation type="submission" date="2015-12" db="EMBL/GenBank/DDBJ databases">
        <title>De novo transcriptome assembly of four potential Pierce s Disease insect vectors from Arizona vineyards.</title>
        <authorList>
            <person name="Tassone E.E."/>
        </authorList>
    </citation>
    <scope>NUCLEOTIDE SEQUENCE</scope>
</reference>
<dbReference type="InterPro" id="IPR018957">
    <property type="entry name" value="Znf_C3HC4_RING-type"/>
</dbReference>
<dbReference type="Pfam" id="PF00097">
    <property type="entry name" value="zf-C3HC4"/>
    <property type="match status" value="1"/>
</dbReference>
<comment type="similarity">
    <text evidence="5">Belongs to the RNF10 family.</text>
</comment>
<gene>
    <name evidence="20" type="ORF">g.36389</name>
</gene>
<dbReference type="GO" id="GO:0000976">
    <property type="term" value="F:transcription cis-regulatory region binding"/>
    <property type="evidence" value="ECO:0007669"/>
    <property type="project" value="TreeGrafter"/>
</dbReference>
<evidence type="ECO:0000256" key="15">
    <source>
        <dbReference type="ARBA" id="ARBA00035390"/>
    </source>
</evidence>
<evidence type="ECO:0000256" key="18">
    <source>
        <dbReference type="SAM" id="MobiDB-lite"/>
    </source>
</evidence>
<keyword evidence="7" id="KW-0963">Cytoplasm</keyword>
<evidence type="ECO:0000256" key="3">
    <source>
        <dbReference type="ARBA" id="ARBA00004496"/>
    </source>
</evidence>
<dbReference type="InterPro" id="IPR001841">
    <property type="entry name" value="Znf_RING"/>
</dbReference>
<keyword evidence="8" id="KW-0808">Transferase</keyword>
<keyword evidence="17" id="KW-0175">Coiled coil</keyword>
<dbReference type="SMART" id="SM00184">
    <property type="entry name" value="RING"/>
    <property type="match status" value="1"/>
</dbReference>
<feature type="region of interest" description="Disordered" evidence="18">
    <location>
        <begin position="1"/>
        <end position="83"/>
    </location>
</feature>
<evidence type="ECO:0000313" key="20">
    <source>
        <dbReference type="EMBL" id="JAS09114.1"/>
    </source>
</evidence>
<dbReference type="Gene3D" id="3.30.40.10">
    <property type="entry name" value="Zinc/RING finger domain, C3HC4 (zinc finger)"/>
    <property type="match status" value="1"/>
</dbReference>
<dbReference type="PANTHER" id="PTHR12983:SF9">
    <property type="entry name" value="E3 UBIQUITIN-PROTEIN LIGASE RNF10"/>
    <property type="match status" value="1"/>
</dbReference>
<evidence type="ECO:0000256" key="17">
    <source>
        <dbReference type="SAM" id="Coils"/>
    </source>
</evidence>
<dbReference type="InterPro" id="IPR013083">
    <property type="entry name" value="Znf_RING/FYVE/PHD"/>
</dbReference>
<keyword evidence="9" id="KW-0479">Metal-binding</keyword>
<feature type="region of interest" description="Disordered" evidence="18">
    <location>
        <begin position="669"/>
        <end position="708"/>
    </location>
</feature>
<accession>A0A1B6C6T2</accession>
<evidence type="ECO:0000256" key="8">
    <source>
        <dbReference type="ARBA" id="ARBA00022679"/>
    </source>
</evidence>
<feature type="compositionally biased region" description="Basic and acidic residues" evidence="18">
    <location>
        <begin position="375"/>
        <end position="388"/>
    </location>
</feature>
<keyword evidence="11" id="KW-0833">Ubl conjugation pathway</keyword>
<dbReference type="AlphaFoldDB" id="A0A1B6C6T2"/>
<organism evidence="20">
    <name type="scientific">Clastoptera arizonana</name>
    <name type="common">Arizona spittle bug</name>
    <dbReference type="NCBI Taxonomy" id="38151"/>
    <lineage>
        <taxon>Eukaryota</taxon>
        <taxon>Metazoa</taxon>
        <taxon>Ecdysozoa</taxon>
        <taxon>Arthropoda</taxon>
        <taxon>Hexapoda</taxon>
        <taxon>Insecta</taxon>
        <taxon>Pterygota</taxon>
        <taxon>Neoptera</taxon>
        <taxon>Paraneoptera</taxon>
        <taxon>Hemiptera</taxon>
        <taxon>Auchenorrhyncha</taxon>
        <taxon>Cercopoidea</taxon>
        <taxon>Clastopteridae</taxon>
        <taxon>Clastoptera</taxon>
    </lineage>
</organism>
<feature type="coiled-coil region" evidence="17">
    <location>
        <begin position="566"/>
        <end position="593"/>
    </location>
</feature>
<name>A0A1B6C6T2_9HEMI</name>
<evidence type="ECO:0000256" key="16">
    <source>
        <dbReference type="PROSITE-ProRule" id="PRU00175"/>
    </source>
</evidence>
<evidence type="ECO:0000256" key="6">
    <source>
        <dbReference type="ARBA" id="ARBA00012483"/>
    </source>
</evidence>
<dbReference type="GO" id="GO:0005737">
    <property type="term" value="C:cytoplasm"/>
    <property type="evidence" value="ECO:0007669"/>
    <property type="project" value="UniProtKB-SubCell"/>
</dbReference>
<evidence type="ECO:0000256" key="11">
    <source>
        <dbReference type="ARBA" id="ARBA00022786"/>
    </source>
</evidence>
<evidence type="ECO:0000256" key="7">
    <source>
        <dbReference type="ARBA" id="ARBA00022490"/>
    </source>
</evidence>
<evidence type="ECO:0000256" key="2">
    <source>
        <dbReference type="ARBA" id="ARBA00004123"/>
    </source>
</evidence>
<dbReference type="EMBL" id="GEDC01028184">
    <property type="protein sequence ID" value="JAS09114.1"/>
    <property type="molecule type" value="Transcribed_RNA"/>
</dbReference>
<feature type="domain" description="RING-type" evidence="19">
    <location>
        <begin position="194"/>
        <end position="235"/>
    </location>
</feature>
<protein>
    <recommendedName>
        <fullName evidence="14">E3 ubiquitin-protein ligase RNF10</fullName>
        <ecNumber evidence="6">2.3.2.27</ecNumber>
    </recommendedName>
    <alternativeName>
        <fullName evidence="15">RING finger protein 10</fullName>
    </alternativeName>
</protein>
<evidence type="ECO:0000256" key="9">
    <source>
        <dbReference type="ARBA" id="ARBA00022723"/>
    </source>
</evidence>
<dbReference type="InterPro" id="IPR017907">
    <property type="entry name" value="Znf_RING_CS"/>
</dbReference>
<keyword evidence="12" id="KW-0862">Zinc</keyword>
<dbReference type="EC" id="2.3.2.27" evidence="6"/>